<evidence type="ECO:0000313" key="3">
    <source>
        <dbReference type="EMBL" id="CAG8041644.1"/>
    </source>
</evidence>
<sequence length="402" mass="46279">MSSSHPGSVIHSHLLYDNIGFQEVFREVHWRVAILVKIYPFHPVPRTGQTSRMATLLPRGYRSATEHCFDEEQAEAIVRTTAYHRKDFCLSVIWFSPHEHVDIRPSIATPFQRTSNVGVGSLDRLPLELLFDTLYCLDMHSLFKFRQINLRSRHIVDSLQQYQRVVSYGLNLFCALLRTRLAVHISLLDFYNALCTKACNFCGEFGGFMSLLIWKRCCFNCLQWSSETQVRTLASVRKQFHMTKAELDQLRSFKALPGIYSMNESVQNSRITIVSLYQATLACRRQPPRLPQAQPAALNRNQKINFMGSCALPYYDKQTCRVERGISCAGCQLGIEKGIIGTRGTKWGYEARDKVYAQDSFLEHFQWCEQAQLLWRSSGEGKNRPPELPVSARTGGYFRRRE</sequence>
<dbReference type="InterPro" id="IPR001810">
    <property type="entry name" value="F-box_dom"/>
</dbReference>
<organism evidence="3 4">
    <name type="scientific">Penicillium nalgiovense</name>
    <dbReference type="NCBI Taxonomy" id="60175"/>
    <lineage>
        <taxon>Eukaryota</taxon>
        <taxon>Fungi</taxon>
        <taxon>Dikarya</taxon>
        <taxon>Ascomycota</taxon>
        <taxon>Pezizomycotina</taxon>
        <taxon>Eurotiomycetes</taxon>
        <taxon>Eurotiomycetidae</taxon>
        <taxon>Eurotiales</taxon>
        <taxon>Aspergillaceae</taxon>
        <taxon>Penicillium</taxon>
    </lineage>
</organism>
<evidence type="ECO:0000259" key="2">
    <source>
        <dbReference type="PROSITE" id="PS50181"/>
    </source>
</evidence>
<dbReference type="OrthoDB" id="3262926at2759"/>
<evidence type="ECO:0000256" key="1">
    <source>
        <dbReference type="SAM" id="MobiDB-lite"/>
    </source>
</evidence>
<evidence type="ECO:0000313" key="4">
    <source>
        <dbReference type="Proteomes" id="UP001153461"/>
    </source>
</evidence>
<protein>
    <recommendedName>
        <fullName evidence="2">F-box domain-containing protein</fullName>
    </recommendedName>
</protein>
<name>A0A9W4HHZ8_PENNA</name>
<dbReference type="PROSITE" id="PS50181">
    <property type="entry name" value="FBOX"/>
    <property type="match status" value="1"/>
</dbReference>
<dbReference type="AlphaFoldDB" id="A0A9W4HHZ8"/>
<feature type="region of interest" description="Disordered" evidence="1">
    <location>
        <begin position="378"/>
        <end position="402"/>
    </location>
</feature>
<comment type="caution">
    <text evidence="3">The sequence shown here is derived from an EMBL/GenBank/DDBJ whole genome shotgun (WGS) entry which is preliminary data.</text>
</comment>
<dbReference type="EMBL" id="CAJVNV010000100">
    <property type="protein sequence ID" value="CAG8041644.1"/>
    <property type="molecule type" value="Genomic_DNA"/>
</dbReference>
<feature type="domain" description="F-box" evidence="2">
    <location>
        <begin position="119"/>
        <end position="165"/>
    </location>
</feature>
<dbReference type="Proteomes" id="UP001153461">
    <property type="component" value="Unassembled WGS sequence"/>
</dbReference>
<proteinExistence type="predicted"/>
<gene>
    <name evidence="3" type="ORF">PNAL_LOCUS3029</name>
</gene>
<accession>A0A9W4HHZ8</accession>
<reference evidence="3" key="1">
    <citation type="submission" date="2021-07" db="EMBL/GenBank/DDBJ databases">
        <authorList>
            <person name="Branca A.L. A."/>
        </authorList>
    </citation>
    <scope>NUCLEOTIDE SEQUENCE</scope>
</reference>